<evidence type="ECO:0000256" key="1">
    <source>
        <dbReference type="ARBA" id="ARBA00012552"/>
    </source>
</evidence>
<dbReference type="Pfam" id="PF00271">
    <property type="entry name" value="Helicase_C"/>
    <property type="match status" value="1"/>
</dbReference>
<dbReference type="PROSITE" id="PS51192">
    <property type="entry name" value="HELICASE_ATP_BIND_1"/>
    <property type="match status" value="1"/>
</dbReference>
<dbReference type="GO" id="GO:0003724">
    <property type="term" value="F:RNA helicase activity"/>
    <property type="evidence" value="ECO:0007669"/>
    <property type="project" value="UniProtKB-EC"/>
</dbReference>
<feature type="compositionally biased region" description="Basic and acidic residues" evidence="11">
    <location>
        <begin position="81"/>
        <end position="91"/>
    </location>
</feature>
<evidence type="ECO:0000259" key="13">
    <source>
        <dbReference type="PROSITE" id="PS51194"/>
    </source>
</evidence>
<dbReference type="CDD" id="cd18787">
    <property type="entry name" value="SF2_C_DEAD"/>
    <property type="match status" value="1"/>
</dbReference>
<accession>A0A0N5A1J0</accession>
<dbReference type="GO" id="GO:0005829">
    <property type="term" value="C:cytosol"/>
    <property type="evidence" value="ECO:0007669"/>
    <property type="project" value="TreeGrafter"/>
</dbReference>
<protein>
    <recommendedName>
        <fullName evidence="8">Probable ATP-dependent RNA helicase DDX52</fullName>
        <ecNumber evidence="1">3.6.4.13</ecNumber>
    </recommendedName>
</protein>
<evidence type="ECO:0000259" key="12">
    <source>
        <dbReference type="PROSITE" id="PS51192"/>
    </source>
</evidence>
<feature type="compositionally biased region" description="Basic and acidic residues" evidence="11">
    <location>
        <begin position="31"/>
        <end position="55"/>
    </location>
</feature>
<dbReference type="Proteomes" id="UP000038045">
    <property type="component" value="Unplaced"/>
</dbReference>
<dbReference type="InterPro" id="IPR044764">
    <property type="entry name" value="DDX52/Rok1_DEADc"/>
</dbReference>
<dbReference type="PROSITE" id="PS51195">
    <property type="entry name" value="Q_MOTIF"/>
    <property type="match status" value="1"/>
</dbReference>
<name>A0A0N5A1J0_PARTI</name>
<evidence type="ECO:0000256" key="6">
    <source>
        <dbReference type="ARBA" id="ARBA00022884"/>
    </source>
</evidence>
<dbReference type="Gene3D" id="3.40.50.300">
    <property type="entry name" value="P-loop containing nucleotide triphosphate hydrolases"/>
    <property type="match status" value="2"/>
</dbReference>
<evidence type="ECO:0000256" key="2">
    <source>
        <dbReference type="ARBA" id="ARBA00022741"/>
    </source>
</evidence>
<dbReference type="PANTHER" id="PTHR47959:SF15">
    <property type="entry name" value="RNA HELICASE"/>
    <property type="match status" value="1"/>
</dbReference>
<dbReference type="EC" id="3.6.4.13" evidence="1"/>
<evidence type="ECO:0000256" key="7">
    <source>
        <dbReference type="ARBA" id="ARBA00024355"/>
    </source>
</evidence>
<keyword evidence="15" id="KW-1185">Reference proteome</keyword>
<keyword evidence="3" id="KW-0378">Hydrolase</keyword>
<feature type="short sequence motif" description="Q motif" evidence="10">
    <location>
        <begin position="113"/>
        <end position="141"/>
    </location>
</feature>
<evidence type="ECO:0000256" key="11">
    <source>
        <dbReference type="SAM" id="MobiDB-lite"/>
    </source>
</evidence>
<dbReference type="AlphaFoldDB" id="A0A0N5A1J0"/>
<feature type="domain" description="Helicase C-terminal" evidence="13">
    <location>
        <begin position="349"/>
        <end position="512"/>
    </location>
</feature>
<proteinExistence type="inferred from homology"/>
<comment type="catalytic activity">
    <reaction evidence="9">
        <text>ATP + H2O = ADP + phosphate + H(+)</text>
        <dbReference type="Rhea" id="RHEA:13065"/>
        <dbReference type="ChEBI" id="CHEBI:15377"/>
        <dbReference type="ChEBI" id="CHEBI:15378"/>
        <dbReference type="ChEBI" id="CHEBI:30616"/>
        <dbReference type="ChEBI" id="CHEBI:43474"/>
        <dbReference type="ChEBI" id="CHEBI:456216"/>
        <dbReference type="EC" id="3.6.4.13"/>
    </reaction>
</comment>
<feature type="domain" description="DEAD-box RNA helicase Q" evidence="14">
    <location>
        <begin position="113"/>
        <end position="141"/>
    </location>
</feature>
<dbReference type="PROSITE" id="PS51194">
    <property type="entry name" value="HELICASE_CTER"/>
    <property type="match status" value="1"/>
</dbReference>
<evidence type="ECO:0000256" key="3">
    <source>
        <dbReference type="ARBA" id="ARBA00022801"/>
    </source>
</evidence>
<evidence type="ECO:0000259" key="14">
    <source>
        <dbReference type="PROSITE" id="PS51195"/>
    </source>
</evidence>
<dbReference type="GO" id="GO:0005524">
    <property type="term" value="F:ATP binding"/>
    <property type="evidence" value="ECO:0007669"/>
    <property type="project" value="UniProtKB-KW"/>
</dbReference>
<reference evidence="16" key="1">
    <citation type="submission" date="2017-02" db="UniProtKB">
        <authorList>
            <consortium name="WormBaseParasite"/>
        </authorList>
    </citation>
    <scope>IDENTIFICATION</scope>
</reference>
<dbReference type="GO" id="GO:0016787">
    <property type="term" value="F:hydrolase activity"/>
    <property type="evidence" value="ECO:0007669"/>
    <property type="project" value="UniProtKB-KW"/>
</dbReference>
<dbReference type="InterPro" id="IPR001650">
    <property type="entry name" value="Helicase_C-like"/>
</dbReference>
<dbReference type="InterPro" id="IPR014014">
    <property type="entry name" value="RNA_helicase_DEAD_Q_motif"/>
</dbReference>
<dbReference type="Pfam" id="PF00270">
    <property type="entry name" value="DEAD"/>
    <property type="match status" value="1"/>
</dbReference>
<dbReference type="STRING" id="131310.A0A0N5A1J0"/>
<keyword evidence="6" id="KW-0694">RNA-binding</keyword>
<keyword evidence="4" id="KW-0347">Helicase</keyword>
<evidence type="ECO:0000256" key="9">
    <source>
        <dbReference type="ARBA" id="ARBA00047984"/>
    </source>
</evidence>
<dbReference type="PANTHER" id="PTHR47959">
    <property type="entry name" value="ATP-DEPENDENT RNA HELICASE RHLE-RELATED"/>
    <property type="match status" value="1"/>
</dbReference>
<keyword evidence="2" id="KW-0547">Nucleotide-binding</keyword>
<dbReference type="InterPro" id="IPR050079">
    <property type="entry name" value="DEAD_box_RNA_helicase"/>
</dbReference>
<evidence type="ECO:0000256" key="8">
    <source>
        <dbReference type="ARBA" id="ARBA00044533"/>
    </source>
</evidence>
<evidence type="ECO:0000313" key="16">
    <source>
        <dbReference type="WBParaSite" id="PTRK_0001548900.1"/>
    </source>
</evidence>
<dbReference type="InterPro" id="IPR027417">
    <property type="entry name" value="P-loop_NTPase"/>
</dbReference>
<comment type="similarity">
    <text evidence="7">Belongs to the DEAD box helicase family. DDX52/ROK1 subfamily.</text>
</comment>
<sequence>MKPSSTYSDIIKNLTFGVKRTKNFQNLNKNNENELRMRVIPDDHDDTINKKPKMDEESESSDDEGVKIFSTEAPKQPNNQEKIKKQKEEEKADELRKANRIFTWGTQIPAPFLNFSDLNLPEIFLKNLETYKIKEPSPIQMQSIPIMMEGREIMASAPTGSGKTLAFIIPIMNDILKVREKNVNSSIKKSSKKKKNNNNNNSNYLKALIIQPTKILAKQTYLSFIKFTDGLDIKIQNLEDQVIKEDTDILITTPNKFIFTMKEYSKDIVSKLRWLVVDESDRLFETTESDKDTDFRSQLGEIYTLCNSTTIKHAFFSATFSGAVENWCKENLNDVIHVCIGMKNTSNTNVKQELVFAGTEQGKVSTLKAMLRSGFNPPAIVFVQSKDRAKQLYVELRDSFKNINIALITSDVSDKNKDVLLEKFRIGNIFVLICTELLGRGLDVTGVNLVVNYDLPTSIISYIHRVGRTGRAGKVGRAITYFTEDDIERIKPIATVIHQAGYEVPEYTLKVKKLSRRKIADLKKKAPERKDIRKIFSTDKKGITKKKKKFIKKLENKEKSVTK</sequence>
<dbReference type="WBParaSite" id="PTRK_0001548900.1">
    <property type="protein sequence ID" value="PTRK_0001548900.1"/>
    <property type="gene ID" value="PTRK_0001548900"/>
</dbReference>
<organism evidence="15 16">
    <name type="scientific">Parastrongyloides trichosuri</name>
    <name type="common">Possum-specific nematode worm</name>
    <dbReference type="NCBI Taxonomy" id="131310"/>
    <lineage>
        <taxon>Eukaryota</taxon>
        <taxon>Metazoa</taxon>
        <taxon>Ecdysozoa</taxon>
        <taxon>Nematoda</taxon>
        <taxon>Chromadorea</taxon>
        <taxon>Rhabditida</taxon>
        <taxon>Tylenchina</taxon>
        <taxon>Panagrolaimomorpha</taxon>
        <taxon>Strongyloidoidea</taxon>
        <taxon>Strongyloididae</taxon>
        <taxon>Parastrongyloides</taxon>
    </lineage>
</organism>
<feature type="region of interest" description="Disordered" evidence="11">
    <location>
        <begin position="27"/>
        <end position="91"/>
    </location>
</feature>
<evidence type="ECO:0000256" key="5">
    <source>
        <dbReference type="ARBA" id="ARBA00022840"/>
    </source>
</evidence>
<dbReference type="InterPro" id="IPR011545">
    <property type="entry name" value="DEAD/DEAH_box_helicase_dom"/>
</dbReference>
<dbReference type="SMART" id="SM00490">
    <property type="entry name" value="HELICc"/>
    <property type="match status" value="1"/>
</dbReference>
<dbReference type="SMART" id="SM00487">
    <property type="entry name" value="DEXDc"/>
    <property type="match status" value="1"/>
</dbReference>
<dbReference type="GO" id="GO:0003723">
    <property type="term" value="F:RNA binding"/>
    <property type="evidence" value="ECO:0007669"/>
    <property type="project" value="UniProtKB-KW"/>
</dbReference>
<dbReference type="CDD" id="cd17957">
    <property type="entry name" value="DEADc_DDX52"/>
    <property type="match status" value="1"/>
</dbReference>
<dbReference type="InterPro" id="IPR014001">
    <property type="entry name" value="Helicase_ATP-bd"/>
</dbReference>
<dbReference type="SUPFAM" id="SSF52540">
    <property type="entry name" value="P-loop containing nucleoside triphosphate hydrolases"/>
    <property type="match status" value="1"/>
</dbReference>
<feature type="domain" description="Helicase ATP-binding" evidence="12">
    <location>
        <begin position="144"/>
        <end position="338"/>
    </location>
</feature>
<keyword evidence="5" id="KW-0067">ATP-binding</keyword>
<evidence type="ECO:0000256" key="4">
    <source>
        <dbReference type="ARBA" id="ARBA00022806"/>
    </source>
</evidence>
<evidence type="ECO:0000256" key="10">
    <source>
        <dbReference type="PROSITE-ProRule" id="PRU00552"/>
    </source>
</evidence>
<evidence type="ECO:0000313" key="15">
    <source>
        <dbReference type="Proteomes" id="UP000038045"/>
    </source>
</evidence>
<dbReference type="GO" id="GO:0030490">
    <property type="term" value="P:maturation of SSU-rRNA"/>
    <property type="evidence" value="ECO:0007669"/>
    <property type="project" value="InterPro"/>
</dbReference>